<keyword evidence="4" id="KW-1185">Reference proteome</keyword>
<evidence type="ECO:0000313" key="3">
    <source>
        <dbReference type="EMBL" id="GHB75692.1"/>
    </source>
</evidence>
<dbReference type="InterPro" id="IPR002938">
    <property type="entry name" value="FAD-bd"/>
</dbReference>
<evidence type="ECO:0000256" key="1">
    <source>
        <dbReference type="SAM" id="MobiDB-lite"/>
    </source>
</evidence>
<reference evidence="4" key="1">
    <citation type="journal article" date="2019" name="Int. J. Syst. Evol. Microbiol.">
        <title>The Global Catalogue of Microorganisms (GCM) 10K type strain sequencing project: providing services to taxonomists for standard genome sequencing and annotation.</title>
        <authorList>
            <consortium name="The Broad Institute Genomics Platform"/>
            <consortium name="The Broad Institute Genome Sequencing Center for Infectious Disease"/>
            <person name="Wu L."/>
            <person name="Ma J."/>
        </authorList>
    </citation>
    <scope>NUCLEOTIDE SEQUENCE [LARGE SCALE GENOMIC DNA]</scope>
    <source>
        <strain evidence="4">JCM 4738</strain>
    </source>
</reference>
<evidence type="ECO:0000313" key="4">
    <source>
        <dbReference type="Proteomes" id="UP000642673"/>
    </source>
</evidence>
<name>A0ABQ3EZ38_9ACTN</name>
<proteinExistence type="predicted"/>
<dbReference type="EMBL" id="BMVP01000013">
    <property type="protein sequence ID" value="GHB75692.1"/>
    <property type="molecule type" value="Genomic_DNA"/>
</dbReference>
<dbReference type="Proteomes" id="UP000642673">
    <property type="component" value="Unassembled WGS sequence"/>
</dbReference>
<organism evidence="3 4">
    <name type="scientific">Streptomyces cirratus</name>
    <dbReference type="NCBI Taxonomy" id="68187"/>
    <lineage>
        <taxon>Bacteria</taxon>
        <taxon>Bacillati</taxon>
        <taxon>Actinomycetota</taxon>
        <taxon>Actinomycetes</taxon>
        <taxon>Kitasatosporales</taxon>
        <taxon>Streptomycetaceae</taxon>
        <taxon>Streptomyces</taxon>
    </lineage>
</organism>
<gene>
    <name evidence="3" type="ORF">GCM10010347_52660</name>
</gene>
<dbReference type="InterPro" id="IPR036188">
    <property type="entry name" value="FAD/NAD-bd_sf"/>
</dbReference>
<sequence length="471" mass="50623">MVVLGGGLAGTLAAAALAPHVREVLVLEHDSVLPEAPAPRPRLPQAAHAHILWAGGADAMEELLPGVTAEWLAAGAHRIPIPNGMVSFSPAGWYRRSWPDTHYLIGASRNLIDWAVRARVLRLPNVRVQTGSKVCGLEGDAARVLGVVVRDAQDERRLVAADLVVDATGRGSRSTRWLRDIGGPEVRETVVDAGVRYASRRYRAPEGAETNWPVIHIPADPRQDRPGLFATIISIENGQWHVSLSGTRGGEPSAGEDLFEVFARRVRHPLVAELLARAEPVSEVSVFTRTANRRRHFEQAALPEGFIVLGDAATSLNPVYGHGMSAAARGAVALRDLARRTSLLSPGFSSKAQRAIARPAAAAWTLAVGQDRFYPGAVGGKPSLVDRLGARYVHRLNHTAIGNAMVVRRLTDVMTMRRPAHILGLPDVLLAALLGSRMPLLDGPELMPREQEVLDRPPLRSAGASAAEPGK</sequence>
<feature type="domain" description="FAD-binding" evidence="2">
    <location>
        <begin position="2"/>
        <end position="334"/>
    </location>
</feature>
<evidence type="ECO:0000259" key="2">
    <source>
        <dbReference type="Pfam" id="PF01494"/>
    </source>
</evidence>
<dbReference type="PANTHER" id="PTHR43422">
    <property type="entry name" value="THIAMINE THIAZOLE SYNTHASE"/>
    <property type="match status" value="1"/>
</dbReference>
<comment type="caution">
    <text evidence="3">The sequence shown here is derived from an EMBL/GenBank/DDBJ whole genome shotgun (WGS) entry which is preliminary data.</text>
</comment>
<accession>A0ABQ3EZ38</accession>
<feature type="compositionally biased region" description="Basic and acidic residues" evidence="1">
    <location>
        <begin position="448"/>
        <end position="458"/>
    </location>
</feature>
<dbReference type="Gene3D" id="3.50.50.60">
    <property type="entry name" value="FAD/NAD(P)-binding domain"/>
    <property type="match status" value="1"/>
</dbReference>
<feature type="region of interest" description="Disordered" evidence="1">
    <location>
        <begin position="448"/>
        <end position="471"/>
    </location>
</feature>
<dbReference type="PANTHER" id="PTHR43422:SF3">
    <property type="entry name" value="THIAMINE THIAZOLE SYNTHASE"/>
    <property type="match status" value="1"/>
</dbReference>
<dbReference type="Pfam" id="PF01494">
    <property type="entry name" value="FAD_binding_3"/>
    <property type="match status" value="1"/>
</dbReference>
<protein>
    <recommendedName>
        <fullName evidence="2">FAD-binding domain-containing protein</fullName>
    </recommendedName>
</protein>
<dbReference type="SUPFAM" id="SSF51905">
    <property type="entry name" value="FAD/NAD(P)-binding domain"/>
    <property type="match status" value="1"/>
</dbReference>